<reference evidence="2" key="2">
    <citation type="submission" date="2020-10" db="UniProtKB">
        <authorList>
            <consortium name="WormBaseParasite"/>
        </authorList>
    </citation>
    <scope>IDENTIFICATION</scope>
</reference>
<dbReference type="AlphaFoldDB" id="A0A7E5A1B2"/>
<evidence type="ECO:0000313" key="1">
    <source>
        <dbReference type="Proteomes" id="UP000492821"/>
    </source>
</evidence>
<dbReference type="Proteomes" id="UP000492821">
    <property type="component" value="Unassembled WGS sequence"/>
</dbReference>
<accession>A0A7E5A1B2</accession>
<organism evidence="1 2">
    <name type="scientific">Panagrellus redivivus</name>
    <name type="common">Microworm</name>
    <dbReference type="NCBI Taxonomy" id="6233"/>
    <lineage>
        <taxon>Eukaryota</taxon>
        <taxon>Metazoa</taxon>
        <taxon>Ecdysozoa</taxon>
        <taxon>Nematoda</taxon>
        <taxon>Chromadorea</taxon>
        <taxon>Rhabditida</taxon>
        <taxon>Tylenchina</taxon>
        <taxon>Panagrolaimomorpha</taxon>
        <taxon>Panagrolaimoidea</taxon>
        <taxon>Panagrolaimidae</taxon>
        <taxon>Panagrellus</taxon>
    </lineage>
</organism>
<protein>
    <submittedName>
        <fullName evidence="2">Uncharacterized protein</fullName>
    </submittedName>
</protein>
<proteinExistence type="predicted"/>
<dbReference type="WBParaSite" id="Pan_g8714.t1">
    <property type="protein sequence ID" value="Pan_g8714.t1"/>
    <property type="gene ID" value="Pan_g8714"/>
</dbReference>
<sequence>MSAEWFKFIEYPVHGVSQVFQFVVIAFLTTEFLRKKSDLQQAFYYILYISYIADTAGNLAKKTELISVLFELNKYSLIFEVSNMVQWYGYKIAGILELISIYRQAFLNFIGWKKFQNRGVVSVITSSQLNQRS</sequence>
<evidence type="ECO:0000313" key="2">
    <source>
        <dbReference type="WBParaSite" id="Pan_g8714.t1"/>
    </source>
</evidence>
<keyword evidence="1" id="KW-1185">Reference proteome</keyword>
<name>A0A7E5A1B2_PANRE</name>
<reference evidence="1" key="1">
    <citation type="journal article" date="2013" name="Genetics">
        <title>The draft genome and transcriptome of Panagrellus redivivus are shaped by the harsh demands of a free-living lifestyle.</title>
        <authorList>
            <person name="Srinivasan J."/>
            <person name="Dillman A.R."/>
            <person name="Macchietto M.G."/>
            <person name="Heikkinen L."/>
            <person name="Lakso M."/>
            <person name="Fracchia K.M."/>
            <person name="Antoshechkin I."/>
            <person name="Mortazavi A."/>
            <person name="Wong G."/>
            <person name="Sternberg P.W."/>
        </authorList>
    </citation>
    <scope>NUCLEOTIDE SEQUENCE [LARGE SCALE GENOMIC DNA]</scope>
    <source>
        <strain evidence="1">MT8872</strain>
    </source>
</reference>